<dbReference type="InterPro" id="IPR050922">
    <property type="entry name" value="LytR/CpsA/Psr_CW_biosynth"/>
</dbReference>
<keyword evidence="3" id="KW-0812">Transmembrane</keyword>
<keyword evidence="3" id="KW-0472">Membrane</keyword>
<keyword evidence="6" id="KW-1185">Reference proteome</keyword>
<feature type="domain" description="Cell envelope-related transcriptional attenuator" evidence="4">
    <location>
        <begin position="193"/>
        <end position="335"/>
    </location>
</feature>
<evidence type="ECO:0000256" key="1">
    <source>
        <dbReference type="ARBA" id="ARBA00006068"/>
    </source>
</evidence>
<keyword evidence="3" id="KW-1133">Transmembrane helix</keyword>
<feature type="compositionally biased region" description="Basic and acidic residues" evidence="2">
    <location>
        <begin position="1"/>
        <end position="29"/>
    </location>
</feature>
<comment type="similarity">
    <text evidence="1">Belongs to the LytR/CpsA/Psr (LCP) family.</text>
</comment>
<evidence type="ECO:0000313" key="6">
    <source>
        <dbReference type="Proteomes" id="UP000515570"/>
    </source>
</evidence>
<sequence length="413" mass="45222">MTEGGKHSDNFGDDVARDRYGRPILDRYGRPVRKRPNTRMTQPPQRRPRREEQPRPTQQYPAAGQRPAQQYPAPGQRPASQPRQYFPPPQQQSRPQRYQPQPYNPPVKKRRKTPRTVGCLRGVMTLAVLLAVALVGSFVWADTKLTRVEALPAQRISNTAGVNWLLVGSDSRQGLSEDEIAKLNTGGDIGVGRTDTIMLLHIPTSGQPTLISIPRDSYVNIPGYGQNKINSAFTTGGPQLLTQTVEQATGLRIDHYAEIGFGGFSGMVDAVGGVEICVDEPIADDVISLYLDAGCQEMDGPTALSYVRTRATPMGDLDRVARQRKFFAALMDKATSPATIANPLRTIPLISHTGSAFIVDEDDHAWHLARVALALKGGTRTETIPLDGFADTEVGSVVLWDEAATEELLGPLR</sequence>
<reference evidence="5 6" key="1">
    <citation type="submission" date="2020-07" db="EMBL/GenBank/DDBJ databases">
        <title>non toxigenic Corynebacterium sp. nov from a clinical source.</title>
        <authorList>
            <person name="Bernier A.-M."/>
            <person name="Bernard K."/>
        </authorList>
    </citation>
    <scope>NUCLEOTIDE SEQUENCE [LARGE SCALE GENOMIC DNA]</scope>
    <source>
        <strain evidence="6">NML 93-0612</strain>
    </source>
</reference>
<evidence type="ECO:0000256" key="3">
    <source>
        <dbReference type="SAM" id="Phobius"/>
    </source>
</evidence>
<feature type="region of interest" description="Disordered" evidence="2">
    <location>
        <begin position="1"/>
        <end position="114"/>
    </location>
</feature>
<dbReference type="Gene3D" id="3.40.630.190">
    <property type="entry name" value="LCP protein"/>
    <property type="match status" value="1"/>
</dbReference>
<feature type="transmembrane region" description="Helical" evidence="3">
    <location>
        <begin position="118"/>
        <end position="141"/>
    </location>
</feature>
<dbReference type="NCBIfam" id="TIGR00350">
    <property type="entry name" value="lytR_cpsA_psr"/>
    <property type="match status" value="1"/>
</dbReference>
<dbReference type="Pfam" id="PF03816">
    <property type="entry name" value="LytR_cpsA_psr"/>
    <property type="match status" value="1"/>
</dbReference>
<name>A0A7G5FCR6_9CORY</name>
<accession>A0A7G5FCR6</accession>
<dbReference type="PANTHER" id="PTHR33392:SF6">
    <property type="entry name" value="POLYISOPRENYL-TEICHOIC ACID--PEPTIDOGLYCAN TEICHOIC ACID TRANSFERASE TAGU"/>
    <property type="match status" value="1"/>
</dbReference>
<evidence type="ECO:0000259" key="4">
    <source>
        <dbReference type="Pfam" id="PF03816"/>
    </source>
</evidence>
<proteinExistence type="inferred from homology"/>
<dbReference type="EMBL" id="CP059833">
    <property type="protein sequence ID" value="QMV84407.1"/>
    <property type="molecule type" value="Genomic_DNA"/>
</dbReference>
<dbReference type="InterPro" id="IPR004474">
    <property type="entry name" value="LytR_CpsA_psr"/>
</dbReference>
<evidence type="ECO:0000256" key="2">
    <source>
        <dbReference type="SAM" id="MobiDB-lite"/>
    </source>
</evidence>
<dbReference type="AlphaFoldDB" id="A0A7G5FCR6"/>
<evidence type="ECO:0000313" key="5">
    <source>
        <dbReference type="EMBL" id="QMV84407.1"/>
    </source>
</evidence>
<dbReference type="RefSeq" id="WP_182385216.1">
    <property type="nucleotide sequence ID" value="NZ_CP059833.1"/>
</dbReference>
<dbReference type="Proteomes" id="UP000515570">
    <property type="component" value="Chromosome"/>
</dbReference>
<protein>
    <submittedName>
        <fullName evidence="5">LCP family protein</fullName>
    </submittedName>
</protein>
<dbReference type="PANTHER" id="PTHR33392">
    <property type="entry name" value="POLYISOPRENYL-TEICHOIC ACID--PEPTIDOGLYCAN TEICHOIC ACID TRANSFERASE TAGU"/>
    <property type="match status" value="1"/>
</dbReference>
<organism evidence="5 6">
    <name type="scientific">Corynebacterium hindlerae</name>
    <dbReference type="NCBI Taxonomy" id="699041"/>
    <lineage>
        <taxon>Bacteria</taxon>
        <taxon>Bacillati</taxon>
        <taxon>Actinomycetota</taxon>
        <taxon>Actinomycetes</taxon>
        <taxon>Mycobacteriales</taxon>
        <taxon>Corynebacteriaceae</taxon>
        <taxon>Corynebacterium</taxon>
    </lineage>
</organism>
<gene>
    <name evidence="5" type="ORF">HW450_08505</name>
</gene>
<feature type="compositionally biased region" description="Low complexity" evidence="2">
    <location>
        <begin position="91"/>
        <end position="101"/>
    </location>
</feature>